<dbReference type="InterPro" id="IPR036375">
    <property type="entry name" value="Hemopexin-like_dom_sf"/>
</dbReference>
<dbReference type="Gene3D" id="2.110.10.10">
    <property type="entry name" value="Hemopexin-like domain"/>
    <property type="match status" value="1"/>
</dbReference>
<dbReference type="PROSITE" id="PS51642">
    <property type="entry name" value="HEMOPEXIN_2"/>
    <property type="match status" value="1"/>
</dbReference>
<protein>
    <submittedName>
        <fullName evidence="2">Uncharacterized protein</fullName>
    </submittedName>
</protein>
<keyword evidence="3" id="KW-1185">Reference proteome</keyword>
<accession>V7BIG9</accession>
<dbReference type="SMR" id="V7BIG9"/>
<evidence type="ECO:0000256" key="1">
    <source>
        <dbReference type="PROSITE-ProRule" id="PRU01011"/>
    </source>
</evidence>
<dbReference type="InterPro" id="IPR018487">
    <property type="entry name" value="Hemopexin-like_repeat"/>
</dbReference>
<proteinExistence type="predicted"/>
<evidence type="ECO:0000313" key="2">
    <source>
        <dbReference type="EMBL" id="ESW17734.1"/>
    </source>
</evidence>
<dbReference type="SUPFAM" id="SSF50923">
    <property type="entry name" value="Hemopexin-like domain"/>
    <property type="match status" value="1"/>
</dbReference>
<dbReference type="AlphaFoldDB" id="V7BIG9"/>
<dbReference type="Gramene" id="ESW17734">
    <property type="protein sequence ID" value="ESW17734"/>
    <property type="gene ID" value="PHAVU_007G263700g"/>
</dbReference>
<feature type="repeat" description="Hemopexin" evidence="1">
    <location>
        <begin position="145"/>
        <end position="192"/>
    </location>
</feature>
<gene>
    <name evidence="2" type="ORF">PHAVU_007G263700g</name>
</gene>
<reference evidence="3" key="1">
    <citation type="journal article" date="2014" name="Nat. Genet.">
        <title>A reference genome for common bean and genome-wide analysis of dual domestications.</title>
        <authorList>
            <person name="Schmutz J."/>
            <person name="McClean P.E."/>
            <person name="Mamidi S."/>
            <person name="Wu G.A."/>
            <person name="Cannon S.B."/>
            <person name="Grimwood J."/>
            <person name="Jenkins J."/>
            <person name="Shu S."/>
            <person name="Song Q."/>
            <person name="Chavarro C."/>
            <person name="Torres-Torres M."/>
            <person name="Geffroy V."/>
            <person name="Moghaddam S.M."/>
            <person name="Gao D."/>
            <person name="Abernathy B."/>
            <person name="Barry K."/>
            <person name="Blair M."/>
            <person name="Brick M.A."/>
            <person name="Chovatia M."/>
            <person name="Gepts P."/>
            <person name="Goodstein D.M."/>
            <person name="Gonzales M."/>
            <person name="Hellsten U."/>
            <person name="Hyten D.L."/>
            <person name="Jia G."/>
            <person name="Kelly J.D."/>
            <person name="Kudrna D."/>
            <person name="Lee R."/>
            <person name="Richard M.M."/>
            <person name="Miklas P.N."/>
            <person name="Osorno J.M."/>
            <person name="Rodrigues J."/>
            <person name="Thareau V."/>
            <person name="Urrea C.A."/>
            <person name="Wang M."/>
            <person name="Yu Y."/>
            <person name="Zhang M."/>
            <person name="Wing R.A."/>
            <person name="Cregan P.B."/>
            <person name="Rokhsar D.S."/>
            <person name="Jackson S.A."/>
        </authorList>
    </citation>
    <scope>NUCLEOTIDE SEQUENCE [LARGE SCALE GENOMIC DNA]</scope>
    <source>
        <strain evidence="3">cv. G19833</strain>
    </source>
</reference>
<evidence type="ECO:0000313" key="3">
    <source>
        <dbReference type="Proteomes" id="UP000000226"/>
    </source>
</evidence>
<dbReference type="OrthoDB" id="756060at2759"/>
<name>V7BIG9_PHAVU</name>
<dbReference type="EMBL" id="CM002294">
    <property type="protein sequence ID" value="ESW17734.1"/>
    <property type="molecule type" value="Genomic_DNA"/>
</dbReference>
<dbReference type="SMART" id="SM00120">
    <property type="entry name" value="HX"/>
    <property type="match status" value="3"/>
</dbReference>
<sequence>MGMNPDAAFDAYDYLFEEIEGEDDYFSEELEVEPYINSAFRSSSTNEVYFFLQDKYMRLYYTPGQQTQTDDKILRDLDWICYDFPSLEHSSFSAYGIKCSFDTEDYKAYIFSECYCVYLDYANDKILSFSAIRRTFPILENTVFEQNIHSAFRSPRGQEVYLFKGNKYCCLDYDSKQLIDPIRKITEGFPILKGTIFENGIDACFASHKENEVYLFKGENYVLMNFIDDTLVDDVKPMVDVGHL</sequence>
<dbReference type="Proteomes" id="UP000000226">
    <property type="component" value="Chromosome 7"/>
</dbReference>
<organism evidence="2 3">
    <name type="scientific">Phaseolus vulgaris</name>
    <name type="common">Kidney bean</name>
    <name type="synonym">French bean</name>
    <dbReference type="NCBI Taxonomy" id="3885"/>
    <lineage>
        <taxon>Eukaryota</taxon>
        <taxon>Viridiplantae</taxon>
        <taxon>Streptophyta</taxon>
        <taxon>Embryophyta</taxon>
        <taxon>Tracheophyta</taxon>
        <taxon>Spermatophyta</taxon>
        <taxon>Magnoliopsida</taxon>
        <taxon>eudicotyledons</taxon>
        <taxon>Gunneridae</taxon>
        <taxon>Pentapetalae</taxon>
        <taxon>rosids</taxon>
        <taxon>fabids</taxon>
        <taxon>Fabales</taxon>
        <taxon>Fabaceae</taxon>
        <taxon>Papilionoideae</taxon>
        <taxon>50 kb inversion clade</taxon>
        <taxon>NPAAA clade</taxon>
        <taxon>indigoferoid/millettioid clade</taxon>
        <taxon>Phaseoleae</taxon>
        <taxon>Phaseolus</taxon>
    </lineage>
</organism>